<evidence type="ECO:0000313" key="13">
    <source>
        <dbReference type="EMBL" id="CAB3227409.1"/>
    </source>
</evidence>
<evidence type="ECO:0000256" key="7">
    <source>
        <dbReference type="ARBA" id="ARBA00022990"/>
    </source>
</evidence>
<dbReference type="Pfam" id="PF09032">
    <property type="entry name" value="Siah-Interact_N"/>
    <property type="match status" value="1"/>
</dbReference>
<evidence type="ECO:0000259" key="11">
    <source>
        <dbReference type="PROSITE" id="PS51048"/>
    </source>
</evidence>
<dbReference type="GO" id="GO:0031625">
    <property type="term" value="F:ubiquitin protein ligase binding"/>
    <property type="evidence" value="ECO:0007669"/>
    <property type="project" value="InterPro"/>
</dbReference>
<evidence type="ECO:0000256" key="5">
    <source>
        <dbReference type="ARBA" id="ARBA00022553"/>
    </source>
</evidence>
<dbReference type="GO" id="GO:0005737">
    <property type="term" value="C:cytoplasm"/>
    <property type="evidence" value="ECO:0007669"/>
    <property type="project" value="UniProtKB-SubCell"/>
</dbReference>
<evidence type="ECO:0000259" key="12">
    <source>
        <dbReference type="PROSITE" id="PS51203"/>
    </source>
</evidence>
<comment type="subcellular location">
    <subcellularLocation>
        <location evidence="2">Cytoplasm</location>
    </subcellularLocation>
    <subcellularLocation>
        <location evidence="1">Nucleus</location>
    </subcellularLocation>
</comment>
<dbReference type="Pfam" id="PF04969">
    <property type="entry name" value="CS"/>
    <property type="match status" value="1"/>
</dbReference>
<dbReference type="PROSITE" id="PS51048">
    <property type="entry name" value="SGS"/>
    <property type="match status" value="1"/>
</dbReference>
<keyword evidence="5" id="KW-0597">Phosphoprotein</keyword>
<proteinExistence type="evidence at transcript level"/>
<evidence type="ECO:0000256" key="4">
    <source>
        <dbReference type="ARBA" id="ARBA00022490"/>
    </source>
</evidence>
<feature type="domain" description="SGS" evidence="11">
    <location>
        <begin position="138"/>
        <end position="214"/>
    </location>
</feature>
<dbReference type="GO" id="GO:0044548">
    <property type="term" value="F:S100 protein binding"/>
    <property type="evidence" value="ECO:0007669"/>
    <property type="project" value="InterPro"/>
</dbReference>
<evidence type="ECO:0000256" key="2">
    <source>
        <dbReference type="ARBA" id="ARBA00004496"/>
    </source>
</evidence>
<evidence type="ECO:0000256" key="10">
    <source>
        <dbReference type="SAM" id="Coils"/>
    </source>
</evidence>
<dbReference type="InterPro" id="IPR015120">
    <property type="entry name" value="Siah-Interact_N"/>
</dbReference>
<dbReference type="SUPFAM" id="SSF140106">
    <property type="entry name" value="Calcyclin-binding protein-like"/>
    <property type="match status" value="1"/>
</dbReference>
<evidence type="ECO:0000256" key="1">
    <source>
        <dbReference type="ARBA" id="ARBA00004123"/>
    </source>
</evidence>
<dbReference type="InterPro" id="IPR007052">
    <property type="entry name" value="CS_dom"/>
</dbReference>
<evidence type="ECO:0000256" key="9">
    <source>
        <dbReference type="ARBA" id="ARBA00025145"/>
    </source>
</evidence>
<dbReference type="SUPFAM" id="SSF49764">
    <property type="entry name" value="HSP20-like chaperones"/>
    <property type="match status" value="1"/>
</dbReference>
<dbReference type="AlphaFoldDB" id="A0A6F9D7H1"/>
<name>A0A6F9D7H1_9ASCI</name>
<feature type="domain" description="CS" evidence="12">
    <location>
        <begin position="61"/>
        <end position="153"/>
    </location>
</feature>
<gene>
    <name evidence="13" type="primary">Cacybp</name>
</gene>
<dbReference type="EMBL" id="LR783542">
    <property type="protein sequence ID" value="CAB3227409.1"/>
    <property type="molecule type" value="mRNA"/>
</dbReference>
<feature type="coiled-coil region" evidence="10">
    <location>
        <begin position="1"/>
        <end position="51"/>
    </location>
</feature>
<organism evidence="13">
    <name type="scientific">Phallusia mammillata</name>
    <dbReference type="NCBI Taxonomy" id="59560"/>
    <lineage>
        <taxon>Eukaryota</taxon>
        <taxon>Metazoa</taxon>
        <taxon>Chordata</taxon>
        <taxon>Tunicata</taxon>
        <taxon>Ascidiacea</taxon>
        <taxon>Phlebobranchia</taxon>
        <taxon>Ascidiidae</taxon>
        <taxon>Phallusia</taxon>
    </lineage>
</organism>
<dbReference type="InterPro" id="IPR037893">
    <property type="entry name" value="CS_CacyBP"/>
</dbReference>
<keyword evidence="4" id="KW-0963">Cytoplasm</keyword>
<dbReference type="InterPro" id="IPR007699">
    <property type="entry name" value="SGS_dom"/>
</dbReference>
<keyword evidence="8" id="KW-0539">Nucleus</keyword>
<dbReference type="InterPro" id="IPR008978">
    <property type="entry name" value="HSP20-like_chaperone"/>
</dbReference>
<dbReference type="PANTHER" id="PTHR13164">
    <property type="entry name" value="CALICYLIN BINDING PROTEIN"/>
    <property type="match status" value="1"/>
</dbReference>
<keyword evidence="7" id="KW-0007">Acetylation</keyword>
<dbReference type="GO" id="GO:0005634">
    <property type="term" value="C:nucleus"/>
    <property type="evidence" value="ECO:0007669"/>
    <property type="project" value="UniProtKB-SubCell"/>
</dbReference>
<evidence type="ECO:0000256" key="8">
    <source>
        <dbReference type="ARBA" id="ARBA00023242"/>
    </source>
</evidence>
<dbReference type="GO" id="GO:0007507">
    <property type="term" value="P:heart development"/>
    <property type="evidence" value="ECO:0007669"/>
    <property type="project" value="TreeGrafter"/>
</dbReference>
<keyword evidence="6" id="KW-0833">Ubl conjugation pathway</keyword>
<dbReference type="PANTHER" id="PTHR13164:SF3">
    <property type="entry name" value="CALCYCLIN-BINDING PROTEIN"/>
    <property type="match status" value="1"/>
</dbReference>
<dbReference type="InterPro" id="IPR052289">
    <property type="entry name" value="Calcyclin-binding_UBL-bridge"/>
</dbReference>
<comment type="function">
    <text evidence="9">May be involved in calcium-dependent ubiquitination and subsequent proteasomal degradation of target proteins. Probably serves as a molecular bridge in ubiquitin E3 complexes. Participates in the ubiquitin-mediated degradation of beta-catenin (CTNNB1).</text>
</comment>
<reference evidence="13" key="1">
    <citation type="submission" date="2020-04" db="EMBL/GenBank/DDBJ databases">
        <authorList>
            <person name="Neveu A P."/>
        </authorList>
    </citation>
    <scope>NUCLEOTIDE SEQUENCE</scope>
    <source>
        <tissue evidence="13">Whole embryo</tissue>
    </source>
</reference>
<dbReference type="CDD" id="cd06468">
    <property type="entry name" value="p23_CacyBP"/>
    <property type="match status" value="1"/>
</dbReference>
<protein>
    <recommendedName>
        <fullName evidence="3">Calcyclin-binding protein</fullName>
    </recommendedName>
</protein>
<dbReference type="InterPro" id="IPR037201">
    <property type="entry name" value="CacyBP_N"/>
</dbReference>
<accession>A0A6F9D7H1</accession>
<sequence length="214" mass="24609">MSETEVRFGSLKADLEELEQLLGIAKQKRIIILLKAEKAVVEKQLQQLNKAASPRNVVPTVTITSYAWDQSEKFVKIYLSNLGGIQNIDPTNVTLNTKEQPNTVNVKNLKGKNYVFQIPKLAHAVEEPTIKIKTDMILIMLKKQELRKWDVLTDKERIKKEENTVPLSKQNEDADPSQSIMHMMKKMYDDGDDEMKRTIAKAWTQSREKNEPML</sequence>
<keyword evidence="10" id="KW-0175">Coiled coil</keyword>
<evidence type="ECO:0000256" key="3">
    <source>
        <dbReference type="ARBA" id="ARBA00015702"/>
    </source>
</evidence>
<dbReference type="Gene3D" id="2.60.40.790">
    <property type="match status" value="1"/>
</dbReference>
<evidence type="ECO:0000256" key="6">
    <source>
        <dbReference type="ARBA" id="ARBA00022786"/>
    </source>
</evidence>
<dbReference type="PROSITE" id="PS51203">
    <property type="entry name" value="CS"/>
    <property type="match status" value="1"/>
</dbReference>
<dbReference type="GO" id="GO:0015631">
    <property type="term" value="F:tubulin binding"/>
    <property type="evidence" value="ECO:0007669"/>
    <property type="project" value="InterPro"/>
</dbReference>